<protein>
    <recommendedName>
        <fullName evidence="4">SMB domain-containing protein</fullName>
    </recommendedName>
</protein>
<dbReference type="PANTHER" id="PTHR20920">
    <property type="entry name" value="RPE-SPONDIN"/>
    <property type="match status" value="1"/>
</dbReference>
<evidence type="ECO:0000256" key="1">
    <source>
        <dbReference type="ARBA" id="ARBA00022729"/>
    </source>
</evidence>
<dbReference type="Pfam" id="PF01033">
    <property type="entry name" value="Somatomedin_B"/>
    <property type="match status" value="1"/>
</dbReference>
<dbReference type="Pfam" id="PF25031">
    <property type="entry name" value="SBSPON_C"/>
    <property type="match status" value="1"/>
</dbReference>
<dbReference type="Gene3D" id="4.10.410.20">
    <property type="match status" value="1"/>
</dbReference>
<dbReference type="InterPro" id="IPR036024">
    <property type="entry name" value="Somatomedin_B-like_dom_sf"/>
</dbReference>
<dbReference type="AlphaFoldDB" id="A0A1B6JX63"/>
<accession>A0A1B6JX63</accession>
<dbReference type="PROSITE" id="PS50958">
    <property type="entry name" value="SMB_2"/>
    <property type="match status" value="1"/>
</dbReference>
<evidence type="ECO:0000256" key="3">
    <source>
        <dbReference type="ARBA" id="ARBA00023180"/>
    </source>
</evidence>
<evidence type="ECO:0000313" key="6">
    <source>
        <dbReference type="EMBL" id="JAT03770.1"/>
    </source>
</evidence>
<dbReference type="InterPro" id="IPR001212">
    <property type="entry name" value="Somatomedin_B_dom"/>
</dbReference>
<name>A0A1B6JX63_9HEMI</name>
<dbReference type="PROSITE" id="PS50092">
    <property type="entry name" value="TSP1"/>
    <property type="match status" value="1"/>
</dbReference>
<dbReference type="SUPFAM" id="SSF90188">
    <property type="entry name" value="Somatomedin B domain"/>
    <property type="match status" value="1"/>
</dbReference>
<gene>
    <name evidence="6" type="ORF">g.21546</name>
    <name evidence="5" type="ORF">g.21548</name>
</gene>
<feature type="non-terminal residue" evidence="6">
    <location>
        <position position="1"/>
    </location>
</feature>
<dbReference type="Pfam" id="PF19028">
    <property type="entry name" value="TSP1_spondin"/>
    <property type="match status" value="1"/>
</dbReference>
<dbReference type="InterPro" id="IPR044004">
    <property type="entry name" value="TSP1_spondin_dom"/>
</dbReference>
<reference evidence="6" key="1">
    <citation type="submission" date="2015-11" db="EMBL/GenBank/DDBJ databases">
        <title>De novo transcriptome assembly of four potential Pierce s Disease insect vectors from Arizona vineyards.</title>
        <authorList>
            <person name="Tassone E.E."/>
        </authorList>
    </citation>
    <scope>NUCLEOTIDE SEQUENCE</scope>
</reference>
<dbReference type="Gene3D" id="2.20.100.10">
    <property type="entry name" value="Thrombospondin type-1 (TSP1) repeat"/>
    <property type="match status" value="1"/>
</dbReference>
<dbReference type="InterPro" id="IPR000884">
    <property type="entry name" value="TSP1_rpt"/>
</dbReference>
<evidence type="ECO:0000313" key="5">
    <source>
        <dbReference type="EMBL" id="JAS77179.1"/>
    </source>
</evidence>
<keyword evidence="2" id="KW-1015">Disulfide bond</keyword>
<dbReference type="InterPro" id="IPR036383">
    <property type="entry name" value="TSP1_rpt_sf"/>
</dbReference>
<organism evidence="6">
    <name type="scientific">Homalodisca liturata</name>
    <dbReference type="NCBI Taxonomy" id="320908"/>
    <lineage>
        <taxon>Eukaryota</taxon>
        <taxon>Metazoa</taxon>
        <taxon>Ecdysozoa</taxon>
        <taxon>Arthropoda</taxon>
        <taxon>Hexapoda</taxon>
        <taxon>Insecta</taxon>
        <taxon>Pterygota</taxon>
        <taxon>Neoptera</taxon>
        <taxon>Paraneoptera</taxon>
        <taxon>Hemiptera</taxon>
        <taxon>Auchenorrhyncha</taxon>
        <taxon>Membracoidea</taxon>
        <taxon>Cicadellidae</taxon>
        <taxon>Cicadellinae</taxon>
        <taxon>Proconiini</taxon>
        <taxon>Homalodisca</taxon>
    </lineage>
</organism>
<sequence length="344" mass="38558">ALSRRKAVRLVLRMEKSTSAAELRLSRCRRAAVVGGPRLGACSRLRRVAPPSSYIRTLSLDKVFQCVTMPTWPSVLLLLPFLCPVLGGSCGEARLCCKGRDSSCVVQKAPINAIIEDLDDRPCYCDHACLQLGDCCPDLKEACKVVDCEVSEWSSWGECNIDCGPGVMKRSRSVIRHNHNGGKHCPALVQKRGCLGTDCPHNPRSALKETAMLLPASLAFSRRSNETADITKNLRLRYPKDQLEEQRQEYCVQFKIMKASKGCRKVPDFTSLREGEVKCVRCELQAMRKLLGYRCKGHGTMERATRWMALSAHQCHGQWVRLEHHHHTDDSCSNCPSRGDFIFI</sequence>
<keyword evidence="3" id="KW-0325">Glycoprotein</keyword>
<dbReference type="SMART" id="SM00209">
    <property type="entry name" value="TSP1"/>
    <property type="match status" value="1"/>
</dbReference>
<dbReference type="PANTHER" id="PTHR20920:SF5">
    <property type="entry name" value="SMB DOMAIN-CONTAINING PROTEIN"/>
    <property type="match status" value="1"/>
</dbReference>
<feature type="domain" description="SMB" evidence="4">
    <location>
        <begin position="92"/>
        <end position="151"/>
    </location>
</feature>
<dbReference type="FunFam" id="2.20.100.10:FF:000134">
    <property type="entry name" value="Uncharacterized protein"/>
    <property type="match status" value="1"/>
</dbReference>
<dbReference type="InterPro" id="IPR039942">
    <property type="entry name" value="SBSPO"/>
</dbReference>
<keyword evidence="1" id="KW-0732">Signal</keyword>
<dbReference type="InterPro" id="IPR056801">
    <property type="entry name" value="SBSPON_C"/>
</dbReference>
<proteinExistence type="predicted"/>
<evidence type="ECO:0000259" key="4">
    <source>
        <dbReference type="PROSITE" id="PS50958"/>
    </source>
</evidence>
<dbReference type="SUPFAM" id="SSF82895">
    <property type="entry name" value="TSP-1 type 1 repeat"/>
    <property type="match status" value="1"/>
</dbReference>
<dbReference type="EMBL" id="GECU01030527">
    <property type="protein sequence ID" value="JAS77179.1"/>
    <property type="molecule type" value="Transcribed_RNA"/>
</dbReference>
<evidence type="ECO:0000256" key="2">
    <source>
        <dbReference type="ARBA" id="ARBA00023157"/>
    </source>
</evidence>
<dbReference type="EMBL" id="GECU01003937">
    <property type="protein sequence ID" value="JAT03770.1"/>
    <property type="molecule type" value="Transcribed_RNA"/>
</dbReference>